<dbReference type="NCBIfam" id="TIGR03804">
    <property type="entry name" value="para_beta_helix"/>
    <property type="match status" value="2"/>
</dbReference>
<dbReference type="InterPro" id="IPR007742">
    <property type="entry name" value="NosD_dom"/>
</dbReference>
<accession>X0ZST2</accession>
<evidence type="ECO:0000313" key="2">
    <source>
        <dbReference type="EMBL" id="GAG61077.1"/>
    </source>
</evidence>
<gene>
    <name evidence="2" type="ORF">S01H4_14369</name>
</gene>
<dbReference type="Pfam" id="PF05048">
    <property type="entry name" value="NosD"/>
    <property type="match status" value="1"/>
</dbReference>
<proteinExistence type="predicted"/>
<protein>
    <recommendedName>
        <fullName evidence="1">Periplasmic copper-binding protein NosD beta helix domain-containing protein</fullName>
    </recommendedName>
</protein>
<dbReference type="EMBL" id="BART01006304">
    <property type="protein sequence ID" value="GAG61077.1"/>
    <property type="molecule type" value="Genomic_DNA"/>
</dbReference>
<feature type="domain" description="Periplasmic copper-binding protein NosD beta helix" evidence="1">
    <location>
        <begin position="9"/>
        <end position="103"/>
    </location>
</feature>
<organism evidence="2">
    <name type="scientific">marine sediment metagenome</name>
    <dbReference type="NCBI Taxonomy" id="412755"/>
    <lineage>
        <taxon>unclassified sequences</taxon>
        <taxon>metagenomes</taxon>
        <taxon>ecological metagenomes</taxon>
    </lineage>
</organism>
<dbReference type="InterPro" id="IPR022441">
    <property type="entry name" value="Para_beta_helix_rpt-2"/>
</dbReference>
<sequence>SSVYFEIENCTVYNSGSTNTDAGIKLINVNNSKLIENNCSNNNCGIYLELSNNNDILENILGFNTLTGLYLNFSNFNTISKNTFKYNTENAKEENCVGNTFENNYCEPPLTITDVTSPNTNGTYRLGNTIEITINFSDTVYVTGLPQLSLETGDDDALVNYTSGNATKTLSFNYTVGLDHYTLDLDYSSSNALNLNGGTIKGIIGNDANLTLPAPGALGSLGANKYIIVDAKTPSVTNVSSPKPNGPYTIGEII</sequence>
<dbReference type="SUPFAM" id="SSF51126">
    <property type="entry name" value="Pectin lyase-like"/>
    <property type="match status" value="1"/>
</dbReference>
<dbReference type="Gene3D" id="2.160.20.10">
    <property type="entry name" value="Single-stranded right-handed beta-helix, Pectin lyase-like"/>
    <property type="match status" value="1"/>
</dbReference>
<dbReference type="InterPro" id="IPR012334">
    <property type="entry name" value="Pectin_lyas_fold"/>
</dbReference>
<feature type="non-terminal residue" evidence="2">
    <location>
        <position position="1"/>
    </location>
</feature>
<reference evidence="2" key="1">
    <citation type="journal article" date="2014" name="Front. Microbiol.">
        <title>High frequency of phylogenetically diverse reductive dehalogenase-homologous genes in deep subseafloor sedimentary metagenomes.</title>
        <authorList>
            <person name="Kawai M."/>
            <person name="Futagami T."/>
            <person name="Toyoda A."/>
            <person name="Takaki Y."/>
            <person name="Nishi S."/>
            <person name="Hori S."/>
            <person name="Arai W."/>
            <person name="Tsubouchi T."/>
            <person name="Morono Y."/>
            <person name="Uchiyama I."/>
            <person name="Ito T."/>
            <person name="Fujiyama A."/>
            <person name="Inagaki F."/>
            <person name="Takami H."/>
        </authorList>
    </citation>
    <scope>NUCLEOTIDE SEQUENCE</scope>
    <source>
        <strain evidence="2">Expedition CK06-06</strain>
    </source>
</reference>
<dbReference type="AlphaFoldDB" id="X0ZST2"/>
<evidence type="ECO:0000259" key="1">
    <source>
        <dbReference type="Pfam" id="PF05048"/>
    </source>
</evidence>
<dbReference type="InterPro" id="IPR011050">
    <property type="entry name" value="Pectin_lyase_fold/virulence"/>
</dbReference>
<name>X0ZST2_9ZZZZ</name>
<comment type="caution">
    <text evidence="2">The sequence shown here is derived from an EMBL/GenBank/DDBJ whole genome shotgun (WGS) entry which is preliminary data.</text>
</comment>